<dbReference type="FunFam" id="2.40.50.140:FF:000103">
    <property type="entry name" value="protein RRP5 homolog"/>
    <property type="match status" value="1"/>
</dbReference>
<evidence type="ECO:0000313" key="11">
    <source>
        <dbReference type="EMBL" id="UPU35030.1"/>
    </source>
</evidence>
<evidence type="ECO:0000256" key="8">
    <source>
        <dbReference type="ARBA" id="ARBA00035517"/>
    </source>
</evidence>
<sequence length="584" mass="64461">MGEEKRTFKKKDMPIRRLHDNDEELDQAEMGGEFADLFQDSLRQPQSGEVVKAVVVQIEQDVVLVDVGYKSEGAIRIAEFIDENGELTVKVGDEVNVYFERGENIRGHMVLSKKKADSQVAWEAIAAAGEGGVIEGKITGKVKGGMTVDVGVEAFLPASQVDLRPGGNMDRFVGQTYQFRILKLNRKRGNLVLSRRVLLEEERDKARTETLSTLKEGDVVNGVVKNIAEYGAFVDLGGVDGLLHVTDMSWGRLGHPSEMVKVGDTLKVMVLKYDREKGKISLGLKQTVPDPWLNVADRYQEGERVSGKVVSLTDYGAFISLEDGIEGLVHVSEMSWTRRVRHPSEILKVGEEVEAVILGVDPGNRRISLGLKQTEVNPWTVIGERYPVGTKIEGQIKNITDFGVFIGIEDGIDGLVHVSDISWTRRVKHPGELFSKGQTVQAVVLNIDVENERLSLGIKQLVPDPWEEIPRKYKPGSKVNGKVTSVTDFGIFVEIEEGIEGLIHVSEISYEKVASPKDFANVGDELEAVVLNVDMVDKKIALSIKALQTAMEKAEMASYMGSQGEATSSFGDLLKEKLKKSTEE</sequence>
<feature type="domain" description="S1 motif" evidence="9">
    <location>
        <begin position="389"/>
        <end position="459"/>
    </location>
</feature>
<evidence type="ECO:0000256" key="4">
    <source>
        <dbReference type="ARBA" id="ARBA00022980"/>
    </source>
</evidence>
<dbReference type="NCBIfam" id="NF004952">
    <property type="entry name" value="PRK06299.1-2"/>
    <property type="match status" value="1"/>
</dbReference>
<keyword evidence="5" id="KW-0687">Ribonucleoprotein</keyword>
<dbReference type="FunFam" id="2.40.50.140:FF:000011">
    <property type="entry name" value="30S ribosomal protein S1"/>
    <property type="match status" value="2"/>
</dbReference>
<evidence type="ECO:0000259" key="9">
    <source>
        <dbReference type="PROSITE" id="PS50126"/>
    </source>
</evidence>
<accession>A0A6V8MZD3</accession>
<reference evidence="12" key="1">
    <citation type="submission" date="2020-06" db="EMBL/GenBank/DDBJ databases">
        <title>Draft genomic sequecing of Geomonas sp. Red736.</title>
        <authorList>
            <person name="Itoh H."/>
            <person name="Xu Z.X."/>
            <person name="Ushijima N."/>
            <person name="Masuda Y."/>
            <person name="Shiratori Y."/>
            <person name="Senoo K."/>
        </authorList>
    </citation>
    <scope>NUCLEOTIDE SEQUENCE [LARGE SCALE GENOMIC DNA]</scope>
    <source>
        <strain evidence="12">Red736</strain>
    </source>
</reference>
<feature type="domain" description="S1 motif" evidence="9">
    <location>
        <begin position="48"/>
        <end position="114"/>
    </location>
</feature>
<dbReference type="AlphaFoldDB" id="A0A6V8MZD3"/>
<proteinExistence type="inferred from homology"/>
<evidence type="ECO:0000256" key="5">
    <source>
        <dbReference type="ARBA" id="ARBA00023274"/>
    </source>
</evidence>
<dbReference type="Proteomes" id="UP000831485">
    <property type="component" value="Chromosome"/>
</dbReference>
<dbReference type="RefSeq" id="WP_183347695.1">
    <property type="nucleotide sequence ID" value="NZ_BLXY01000004.1"/>
</dbReference>
<dbReference type="FunFam" id="2.40.50.140:FF:000018">
    <property type="entry name" value="30S ribosomal protein S1"/>
    <property type="match status" value="1"/>
</dbReference>
<dbReference type="GO" id="GO:0022627">
    <property type="term" value="C:cytosolic small ribosomal subunit"/>
    <property type="evidence" value="ECO:0007669"/>
    <property type="project" value="TreeGrafter"/>
</dbReference>
<dbReference type="CDD" id="cd05687">
    <property type="entry name" value="S1_RPS1_repeat_ec1_hs1"/>
    <property type="match status" value="1"/>
</dbReference>
<dbReference type="InterPro" id="IPR012340">
    <property type="entry name" value="NA-bd_OB-fold"/>
</dbReference>
<evidence type="ECO:0000256" key="3">
    <source>
        <dbReference type="ARBA" id="ARBA00022884"/>
    </source>
</evidence>
<keyword evidence="3" id="KW-0694">RNA-binding</keyword>
<dbReference type="GO" id="GO:0003729">
    <property type="term" value="F:mRNA binding"/>
    <property type="evidence" value="ECO:0007669"/>
    <property type="project" value="TreeGrafter"/>
</dbReference>
<dbReference type="InterPro" id="IPR035104">
    <property type="entry name" value="Ribosomal_protein_S1-like"/>
</dbReference>
<evidence type="ECO:0000313" key="12">
    <source>
        <dbReference type="Proteomes" id="UP000568888"/>
    </source>
</evidence>
<evidence type="ECO:0000313" key="13">
    <source>
        <dbReference type="Proteomes" id="UP000831485"/>
    </source>
</evidence>
<keyword evidence="2" id="KW-0677">Repeat</keyword>
<dbReference type="InterPro" id="IPR003029">
    <property type="entry name" value="S1_domain"/>
</dbReference>
<gene>
    <name evidence="10" type="primary">rpsA</name>
    <name evidence="10" type="ORF">GMPD_24380</name>
    <name evidence="11" type="ORF">M1B72_16465</name>
</gene>
<dbReference type="EMBL" id="CP096574">
    <property type="protein sequence ID" value="UPU35030.1"/>
    <property type="molecule type" value="Genomic_DNA"/>
</dbReference>
<dbReference type="GO" id="GO:0003735">
    <property type="term" value="F:structural constituent of ribosome"/>
    <property type="evidence" value="ECO:0007669"/>
    <property type="project" value="TreeGrafter"/>
</dbReference>
<keyword evidence="13" id="KW-1185">Reference proteome</keyword>
<dbReference type="Gene3D" id="2.40.50.140">
    <property type="entry name" value="Nucleic acid-binding proteins"/>
    <property type="match status" value="6"/>
</dbReference>
<feature type="domain" description="S1 motif" evidence="9">
    <location>
        <begin position="217"/>
        <end position="285"/>
    </location>
</feature>
<dbReference type="EMBL" id="BLXY01000004">
    <property type="protein sequence ID" value="GFO64519.1"/>
    <property type="molecule type" value="Genomic_DNA"/>
</dbReference>
<reference evidence="11" key="3">
    <citation type="submission" date="2022-04" db="EMBL/GenBank/DDBJ databases">
        <authorList>
            <person name="Liu G."/>
        </authorList>
    </citation>
    <scope>NUCLEOTIDE SEQUENCE</scope>
    <source>
        <strain evidence="11">RG22</strain>
    </source>
</reference>
<dbReference type="InterPro" id="IPR050437">
    <property type="entry name" value="Ribos_protein_bS1-like"/>
</dbReference>
<feature type="domain" description="S1 motif" evidence="9">
    <location>
        <begin position="476"/>
        <end position="545"/>
    </location>
</feature>
<comment type="similarity">
    <text evidence="1">Belongs to the bacterial ribosomal protein bS1 family.</text>
</comment>
<protein>
    <recommendedName>
        <fullName evidence="7">Small ribosomal subunit protein bS1</fullName>
    </recommendedName>
    <alternativeName>
        <fullName evidence="8">30S ribosomal protein S1</fullName>
    </alternativeName>
</protein>
<dbReference type="CDD" id="cd05688">
    <property type="entry name" value="S1_RPS1_repeat_ec3"/>
    <property type="match status" value="1"/>
</dbReference>
<organism evidence="10 12">
    <name type="scientific">Geomonas paludis</name>
    <dbReference type="NCBI Taxonomy" id="2740185"/>
    <lineage>
        <taxon>Bacteria</taxon>
        <taxon>Pseudomonadati</taxon>
        <taxon>Thermodesulfobacteriota</taxon>
        <taxon>Desulfuromonadia</taxon>
        <taxon>Geobacterales</taxon>
        <taxon>Geobacteraceae</taxon>
        <taxon>Geomonas</taxon>
    </lineage>
</organism>
<dbReference type="Pfam" id="PF00575">
    <property type="entry name" value="S1"/>
    <property type="match status" value="6"/>
</dbReference>
<dbReference type="GO" id="GO:0006412">
    <property type="term" value="P:translation"/>
    <property type="evidence" value="ECO:0007669"/>
    <property type="project" value="TreeGrafter"/>
</dbReference>
<name>A0A6V8MZD3_9BACT</name>
<dbReference type="SMART" id="SM00316">
    <property type="entry name" value="S1"/>
    <property type="match status" value="6"/>
</dbReference>
<evidence type="ECO:0000256" key="7">
    <source>
        <dbReference type="ARBA" id="ARBA00035293"/>
    </source>
</evidence>
<dbReference type="PROSITE" id="PS50126">
    <property type="entry name" value="S1"/>
    <property type="match status" value="6"/>
</dbReference>
<evidence type="ECO:0000256" key="6">
    <source>
        <dbReference type="ARBA" id="ARBA00025604"/>
    </source>
</evidence>
<dbReference type="PANTHER" id="PTHR10724:SF7">
    <property type="entry name" value="SMALL RIBOSOMAL SUBUNIT PROTEIN BS1C"/>
    <property type="match status" value="1"/>
</dbReference>
<feature type="domain" description="S1 motif" evidence="9">
    <location>
        <begin position="302"/>
        <end position="372"/>
    </location>
</feature>
<reference evidence="10" key="2">
    <citation type="journal article" date="2021" name="Int. J. Syst. Evol. Microbiol.">
        <title>Geomonas silvestris sp. nov., Geomonas paludis sp. nov. and Geomonas limicola sp. nov., isolated from terrestrial environments, and emended description of the genus Geomonas.</title>
        <authorList>
            <person name="Itoh H."/>
            <person name="Xu Z."/>
            <person name="Masuda Y."/>
            <person name="Ushijima N."/>
            <person name="Hayakawa C."/>
            <person name="Shiratori Y."/>
            <person name="Senoo K."/>
        </authorList>
    </citation>
    <scope>NUCLEOTIDE SEQUENCE</scope>
    <source>
        <strain evidence="10">Red736</strain>
    </source>
</reference>
<feature type="domain" description="S1 motif" evidence="9">
    <location>
        <begin position="131"/>
        <end position="196"/>
    </location>
</feature>
<dbReference type="Proteomes" id="UP000568888">
    <property type="component" value="Unassembled WGS sequence"/>
</dbReference>
<dbReference type="PANTHER" id="PTHR10724">
    <property type="entry name" value="30S RIBOSOMAL PROTEIN S1"/>
    <property type="match status" value="1"/>
</dbReference>
<dbReference type="CDD" id="cd04465">
    <property type="entry name" value="S1_RPS1_repeat_ec2_hs2"/>
    <property type="match status" value="1"/>
</dbReference>
<keyword evidence="4 10" id="KW-0689">Ribosomal protein</keyword>
<dbReference type="PRINTS" id="PR00681">
    <property type="entry name" value="RIBOSOMALS1"/>
</dbReference>
<evidence type="ECO:0000256" key="2">
    <source>
        <dbReference type="ARBA" id="ARBA00022737"/>
    </source>
</evidence>
<evidence type="ECO:0000256" key="1">
    <source>
        <dbReference type="ARBA" id="ARBA00006767"/>
    </source>
</evidence>
<evidence type="ECO:0000313" key="10">
    <source>
        <dbReference type="EMBL" id="GFO64519.1"/>
    </source>
</evidence>
<dbReference type="SUPFAM" id="SSF50249">
    <property type="entry name" value="Nucleic acid-binding proteins"/>
    <property type="match status" value="6"/>
</dbReference>
<comment type="function">
    <text evidence="6">Binds mRNA; thus facilitating recognition of the initiation point. It is needed to translate mRNA with a short Shine-Dalgarno (SD) purine-rich sequence.</text>
</comment>